<dbReference type="InterPro" id="IPR004761">
    <property type="entry name" value="Spore_GerAB"/>
</dbReference>
<organism evidence="9 10">
    <name type="scientific">Paenibacillus prosopidis</name>
    <dbReference type="NCBI Taxonomy" id="630520"/>
    <lineage>
        <taxon>Bacteria</taxon>
        <taxon>Bacillati</taxon>
        <taxon>Bacillota</taxon>
        <taxon>Bacilli</taxon>
        <taxon>Bacillales</taxon>
        <taxon>Paenibacillaceae</taxon>
        <taxon>Paenibacillus</taxon>
    </lineage>
</organism>
<reference evidence="9 10" key="1">
    <citation type="submission" date="2018-07" db="EMBL/GenBank/DDBJ databases">
        <title>Genomic Encyclopedia of Type Strains, Phase III (KMG-III): the genomes of soil and plant-associated and newly described type strains.</title>
        <authorList>
            <person name="Whitman W."/>
        </authorList>
    </citation>
    <scope>NUCLEOTIDE SEQUENCE [LARGE SCALE GENOMIC DNA]</scope>
    <source>
        <strain evidence="9 10">CECT 7506</strain>
    </source>
</reference>
<keyword evidence="10" id="KW-1185">Reference proteome</keyword>
<sequence>MPENDPIQASQFKKLTALFIIGTSIILVPGILAAEAKQDAWISSIVGLLAGLLLVWLYSALGSRFPGRTLVEFSKEICGRWLGTLVSFLWFTYAFILTSLVLRNLGDFLTGSMLVETPMQAIHFVYLSIVAIGIYYGISNIARTADIFFPLVIALFCVFILLLVPNFELKHVEPVFGKGVKPILSAAFPYIGFPFLELVLLLMIFPKVKQPKQAGKAFLSGTLIGGTVLFVITLLSILVMGAENTSSEIYSSFELAKKIEIGEFIQRVEAIITGVWFITIFFKLILCFYITVLSLSQTLNLSDYRPLTLPMGMILYAVSIIIAPNLSYLISFDTTVWPFYALTFGLLFPLALLGIAAVRKKR</sequence>
<feature type="transmembrane region" description="Helical" evidence="8">
    <location>
        <begin position="336"/>
        <end position="358"/>
    </location>
</feature>
<feature type="transmembrane region" description="Helical" evidence="8">
    <location>
        <begin position="217"/>
        <end position="242"/>
    </location>
</feature>
<keyword evidence="7 8" id="KW-0472">Membrane</keyword>
<dbReference type="GO" id="GO:0016020">
    <property type="term" value="C:membrane"/>
    <property type="evidence" value="ECO:0007669"/>
    <property type="project" value="UniProtKB-SubCell"/>
</dbReference>
<feature type="transmembrane region" description="Helical" evidence="8">
    <location>
        <begin position="15"/>
        <end position="34"/>
    </location>
</feature>
<comment type="caution">
    <text evidence="9">The sequence shown here is derived from an EMBL/GenBank/DDBJ whole genome shotgun (WGS) entry which is preliminary data.</text>
</comment>
<keyword evidence="6 8" id="KW-1133">Transmembrane helix</keyword>
<dbReference type="RefSeq" id="WP_114383814.1">
    <property type="nucleotide sequence ID" value="NZ_QPJD01000023.1"/>
</dbReference>
<comment type="similarity">
    <text evidence="2">Belongs to the amino acid-polyamine-organocation (APC) superfamily. Spore germination protein (SGP) (TC 2.A.3.9) family.</text>
</comment>
<dbReference type="GO" id="GO:0009847">
    <property type="term" value="P:spore germination"/>
    <property type="evidence" value="ECO:0007669"/>
    <property type="project" value="InterPro"/>
</dbReference>
<dbReference type="OrthoDB" id="2078716at2"/>
<gene>
    <name evidence="9" type="ORF">DFP97_12336</name>
</gene>
<evidence type="ECO:0000256" key="2">
    <source>
        <dbReference type="ARBA" id="ARBA00007998"/>
    </source>
</evidence>
<keyword evidence="3" id="KW-0813">Transport</keyword>
<evidence type="ECO:0000313" key="9">
    <source>
        <dbReference type="EMBL" id="RCW41507.1"/>
    </source>
</evidence>
<keyword evidence="4" id="KW-0309">Germination</keyword>
<feature type="transmembrane region" description="Helical" evidence="8">
    <location>
        <begin position="40"/>
        <end position="61"/>
    </location>
</feature>
<evidence type="ECO:0000256" key="6">
    <source>
        <dbReference type="ARBA" id="ARBA00022989"/>
    </source>
</evidence>
<feature type="transmembrane region" description="Helical" evidence="8">
    <location>
        <begin position="307"/>
        <end position="330"/>
    </location>
</feature>
<accession>A0A368VQH5</accession>
<evidence type="ECO:0000256" key="8">
    <source>
        <dbReference type="SAM" id="Phobius"/>
    </source>
</evidence>
<dbReference type="AlphaFoldDB" id="A0A368VQH5"/>
<evidence type="ECO:0000256" key="3">
    <source>
        <dbReference type="ARBA" id="ARBA00022448"/>
    </source>
</evidence>
<dbReference type="PANTHER" id="PTHR34975">
    <property type="entry name" value="SPORE GERMINATION PROTEIN A2"/>
    <property type="match status" value="1"/>
</dbReference>
<evidence type="ECO:0000256" key="5">
    <source>
        <dbReference type="ARBA" id="ARBA00022692"/>
    </source>
</evidence>
<feature type="transmembrane region" description="Helical" evidence="8">
    <location>
        <begin position="121"/>
        <end position="138"/>
    </location>
</feature>
<name>A0A368VQH5_9BACL</name>
<feature type="transmembrane region" description="Helical" evidence="8">
    <location>
        <begin position="187"/>
        <end position="205"/>
    </location>
</feature>
<feature type="transmembrane region" description="Helical" evidence="8">
    <location>
        <begin position="270"/>
        <end position="295"/>
    </location>
</feature>
<dbReference type="PANTHER" id="PTHR34975:SF2">
    <property type="entry name" value="SPORE GERMINATION PROTEIN A2"/>
    <property type="match status" value="1"/>
</dbReference>
<comment type="subcellular location">
    <subcellularLocation>
        <location evidence="1">Membrane</location>
        <topology evidence="1">Multi-pass membrane protein</topology>
    </subcellularLocation>
</comment>
<dbReference type="Pfam" id="PF03845">
    <property type="entry name" value="Spore_permease"/>
    <property type="match status" value="1"/>
</dbReference>
<evidence type="ECO:0000313" key="10">
    <source>
        <dbReference type="Proteomes" id="UP000252415"/>
    </source>
</evidence>
<proteinExistence type="inferred from homology"/>
<dbReference type="EMBL" id="QPJD01000023">
    <property type="protein sequence ID" value="RCW41507.1"/>
    <property type="molecule type" value="Genomic_DNA"/>
</dbReference>
<dbReference type="NCBIfam" id="TIGR00912">
    <property type="entry name" value="2A0309"/>
    <property type="match status" value="1"/>
</dbReference>
<evidence type="ECO:0000256" key="7">
    <source>
        <dbReference type="ARBA" id="ARBA00023136"/>
    </source>
</evidence>
<evidence type="ECO:0000256" key="1">
    <source>
        <dbReference type="ARBA" id="ARBA00004141"/>
    </source>
</evidence>
<evidence type="ECO:0000256" key="4">
    <source>
        <dbReference type="ARBA" id="ARBA00022544"/>
    </source>
</evidence>
<protein>
    <submittedName>
        <fullName evidence="9">Spore germination protein KB</fullName>
    </submittedName>
</protein>
<feature type="transmembrane region" description="Helical" evidence="8">
    <location>
        <begin position="81"/>
        <end position="101"/>
    </location>
</feature>
<dbReference type="Proteomes" id="UP000252415">
    <property type="component" value="Unassembled WGS sequence"/>
</dbReference>
<dbReference type="Gene3D" id="1.20.1740.10">
    <property type="entry name" value="Amino acid/polyamine transporter I"/>
    <property type="match status" value="1"/>
</dbReference>
<keyword evidence="5 8" id="KW-0812">Transmembrane</keyword>
<feature type="transmembrane region" description="Helical" evidence="8">
    <location>
        <begin position="147"/>
        <end position="167"/>
    </location>
</feature>